<name>A0A7V4KF70_FERPE</name>
<evidence type="ECO:0000313" key="3">
    <source>
        <dbReference type="EMBL" id="HGU54028.1"/>
    </source>
</evidence>
<protein>
    <submittedName>
        <fullName evidence="3">Glycosyltransferase family 1 protein</fullName>
    </submittedName>
</protein>
<dbReference type="GO" id="GO:0016757">
    <property type="term" value="F:glycosyltransferase activity"/>
    <property type="evidence" value="ECO:0007669"/>
    <property type="project" value="InterPro"/>
</dbReference>
<dbReference type="Pfam" id="PF00534">
    <property type="entry name" value="Glycos_transf_1"/>
    <property type="match status" value="1"/>
</dbReference>
<feature type="domain" description="Glycosyl transferase family 1" evidence="2">
    <location>
        <begin position="175"/>
        <end position="319"/>
    </location>
</feature>
<dbReference type="CDD" id="cd03809">
    <property type="entry name" value="GT4_MtfB-like"/>
    <property type="match status" value="1"/>
</dbReference>
<comment type="caution">
    <text evidence="3">The sequence shown here is derived from an EMBL/GenBank/DDBJ whole genome shotgun (WGS) entry which is preliminary data.</text>
</comment>
<dbReference type="AlphaFoldDB" id="A0A7V4KF70"/>
<dbReference type="PANTHER" id="PTHR46401:SF2">
    <property type="entry name" value="GLYCOSYLTRANSFERASE WBBK-RELATED"/>
    <property type="match status" value="1"/>
</dbReference>
<evidence type="ECO:0000259" key="2">
    <source>
        <dbReference type="Pfam" id="PF00534"/>
    </source>
</evidence>
<evidence type="ECO:0000256" key="1">
    <source>
        <dbReference type="ARBA" id="ARBA00022679"/>
    </source>
</evidence>
<gene>
    <name evidence="3" type="ORF">ENT78_10995</name>
</gene>
<sequence>MVLINGKFLAQKITGVQRVAFEIVKRLDLDLQFLRNTDPRIVSPKEIVNTHVFENIPHIKKGKHSPFWEYTILSMEAAKHRAHVFSFSSGFPITASSGLYFMHDVTFLRVPESFSRGFRMLYKSVFKYVESQRKVIVLTNSEFSKREILSFFPKMKDRIYVVPIGYEHVIDVPRRQEIFEALGLEPRSYYLTVATLNRHKNLGIVIQAARIRREERFVVVGMKPSVTVFKEANILDVPDNVLFTGYLSDNDLVTLLENSKGLIFPSIYEGFGLPALEALALDVPLILSDIPVFREIYGEVACFFNPHDEKELAKKMGEASTPSRQAKAKVLSTYSWERSVKAIIDIWLTRSV</sequence>
<dbReference type="InterPro" id="IPR001296">
    <property type="entry name" value="Glyco_trans_1"/>
</dbReference>
<dbReference type="PANTHER" id="PTHR46401">
    <property type="entry name" value="GLYCOSYLTRANSFERASE WBBK-RELATED"/>
    <property type="match status" value="1"/>
</dbReference>
<dbReference type="Gene3D" id="3.40.50.2000">
    <property type="entry name" value="Glycogen Phosphorylase B"/>
    <property type="match status" value="2"/>
</dbReference>
<keyword evidence="1 3" id="KW-0808">Transferase</keyword>
<organism evidence="3">
    <name type="scientific">Fervidobacterium pennivorans</name>
    <dbReference type="NCBI Taxonomy" id="93466"/>
    <lineage>
        <taxon>Bacteria</taxon>
        <taxon>Thermotogati</taxon>
        <taxon>Thermotogota</taxon>
        <taxon>Thermotogae</taxon>
        <taxon>Thermotogales</taxon>
        <taxon>Fervidobacteriaceae</taxon>
        <taxon>Fervidobacterium</taxon>
    </lineage>
</organism>
<proteinExistence type="predicted"/>
<dbReference type="GO" id="GO:0009103">
    <property type="term" value="P:lipopolysaccharide biosynthetic process"/>
    <property type="evidence" value="ECO:0007669"/>
    <property type="project" value="TreeGrafter"/>
</dbReference>
<accession>A0A7V4KF70</accession>
<reference evidence="3" key="1">
    <citation type="journal article" date="2020" name="mSystems">
        <title>Genome- and Community-Level Interaction Insights into Carbon Utilization and Element Cycling Functions of Hydrothermarchaeota in Hydrothermal Sediment.</title>
        <authorList>
            <person name="Zhou Z."/>
            <person name="Liu Y."/>
            <person name="Xu W."/>
            <person name="Pan J."/>
            <person name="Luo Z.H."/>
            <person name="Li M."/>
        </authorList>
    </citation>
    <scope>NUCLEOTIDE SEQUENCE [LARGE SCALE GENOMIC DNA]</scope>
    <source>
        <strain evidence="3">SpSt-61</strain>
    </source>
</reference>
<dbReference type="EMBL" id="DSZZ01000506">
    <property type="protein sequence ID" value="HGU54028.1"/>
    <property type="molecule type" value="Genomic_DNA"/>
</dbReference>
<dbReference type="SUPFAM" id="SSF53756">
    <property type="entry name" value="UDP-Glycosyltransferase/glycogen phosphorylase"/>
    <property type="match status" value="1"/>
</dbReference>